<evidence type="ECO:0000256" key="5">
    <source>
        <dbReference type="SAM" id="Phobius"/>
    </source>
</evidence>
<dbReference type="EMBL" id="CP000828">
    <property type="protein sequence ID" value="ABW26922.1"/>
    <property type="molecule type" value="Genomic_DNA"/>
</dbReference>
<feature type="transmembrane region" description="Helical" evidence="5">
    <location>
        <begin position="189"/>
        <end position="207"/>
    </location>
</feature>
<evidence type="ECO:0000256" key="1">
    <source>
        <dbReference type="ARBA" id="ARBA00004141"/>
    </source>
</evidence>
<keyword evidence="2 5" id="KW-0812">Transmembrane</keyword>
<evidence type="ECO:0000313" key="7">
    <source>
        <dbReference type="EMBL" id="ABW26922.1"/>
    </source>
</evidence>
<dbReference type="Proteomes" id="UP000000268">
    <property type="component" value="Chromosome"/>
</dbReference>
<evidence type="ECO:0000256" key="3">
    <source>
        <dbReference type="ARBA" id="ARBA00022989"/>
    </source>
</evidence>
<reference evidence="7 8" key="1">
    <citation type="journal article" date="2008" name="Proc. Natl. Acad. Sci. U.S.A.">
        <title>Niche adaptation and genome expansion in the chlorophyll d-producing cyanobacterium Acaryochloris marina.</title>
        <authorList>
            <person name="Swingley W.D."/>
            <person name="Chen M."/>
            <person name="Cheung P.C."/>
            <person name="Conrad A.L."/>
            <person name="Dejesa L.C."/>
            <person name="Hao J."/>
            <person name="Honchak B.M."/>
            <person name="Karbach L.E."/>
            <person name="Kurdoglu A."/>
            <person name="Lahiri S."/>
            <person name="Mastrian S.D."/>
            <person name="Miyashita H."/>
            <person name="Page L."/>
            <person name="Ramakrishna P."/>
            <person name="Satoh S."/>
            <person name="Sattley W.M."/>
            <person name="Shimada Y."/>
            <person name="Taylor H.L."/>
            <person name="Tomo T."/>
            <person name="Tsuchiya T."/>
            <person name="Wang Z.T."/>
            <person name="Raymond J."/>
            <person name="Mimuro M."/>
            <person name="Blankenship R.E."/>
            <person name="Touchman J.W."/>
        </authorList>
    </citation>
    <scope>NUCLEOTIDE SEQUENCE [LARGE SCALE GENOMIC DNA]</scope>
    <source>
        <strain evidence="8">MBIC 11017</strain>
    </source>
</reference>
<feature type="domain" description="O-antigen ligase-related" evidence="6">
    <location>
        <begin position="216"/>
        <end position="322"/>
    </location>
</feature>
<feature type="transmembrane region" description="Helical" evidence="5">
    <location>
        <begin position="137"/>
        <end position="156"/>
    </location>
</feature>
<proteinExistence type="predicted"/>
<dbReference type="HOGENOM" id="CLU_045094_0_0_3"/>
<dbReference type="GO" id="GO:0016020">
    <property type="term" value="C:membrane"/>
    <property type="evidence" value="ECO:0007669"/>
    <property type="project" value="UniProtKB-SubCell"/>
</dbReference>
<keyword evidence="3 5" id="KW-1133">Transmembrane helix</keyword>
<dbReference type="STRING" id="329726.AM1_1904"/>
<evidence type="ECO:0000259" key="6">
    <source>
        <dbReference type="Pfam" id="PF04932"/>
    </source>
</evidence>
<feature type="transmembrane region" description="Helical" evidence="5">
    <location>
        <begin position="334"/>
        <end position="356"/>
    </location>
</feature>
<dbReference type="InterPro" id="IPR007016">
    <property type="entry name" value="O-antigen_ligase-rel_domated"/>
</dbReference>
<comment type="subcellular location">
    <subcellularLocation>
        <location evidence="1">Membrane</location>
        <topology evidence="1">Multi-pass membrane protein</topology>
    </subcellularLocation>
</comment>
<organism evidence="7 8">
    <name type="scientific">Acaryochloris marina (strain MBIC 11017)</name>
    <dbReference type="NCBI Taxonomy" id="329726"/>
    <lineage>
        <taxon>Bacteria</taxon>
        <taxon>Bacillati</taxon>
        <taxon>Cyanobacteriota</taxon>
        <taxon>Cyanophyceae</taxon>
        <taxon>Acaryochloridales</taxon>
        <taxon>Acaryochloridaceae</taxon>
        <taxon>Acaryochloris</taxon>
    </lineage>
</organism>
<dbReference type="Pfam" id="PF04932">
    <property type="entry name" value="Wzy_C"/>
    <property type="match status" value="1"/>
</dbReference>
<evidence type="ECO:0000313" key="8">
    <source>
        <dbReference type="Proteomes" id="UP000000268"/>
    </source>
</evidence>
<feature type="transmembrane region" description="Helical" evidence="5">
    <location>
        <begin position="396"/>
        <end position="414"/>
    </location>
</feature>
<dbReference type="KEGG" id="amr:AM1_1904"/>
<feature type="transmembrane region" description="Helical" evidence="5">
    <location>
        <begin position="254"/>
        <end position="276"/>
    </location>
</feature>
<protein>
    <submittedName>
        <fullName evidence="7">Conserved hypothetical membrane protein</fullName>
    </submittedName>
</protein>
<name>B0CEF6_ACAM1</name>
<sequence>MSAILLGIYLYFKNPEMYIGFTFWMHFISPEIQRFIDFKINSINHGYLTFTANSVTLISAFTLIQYSTKIPYQKLSPFLFTLSASVYSLFISLIKSPPQDLILIEQFSALVGPILFGLHIYLHWKRYPTFKSVTENTILWGSLVLGIYGVLQFVFAPGWDTHWLRSVEKWSYGLPEAFAIRIWSGTTDFQTFATTVLIGLMILLYRFDWPLRIPTLSLAGLGLLLSQARAAWLCFLITLTIFLFRTKIRIKFRILAIILLLIITTSVLILTNDILYEKVASRLLSLFLYEDDISVNIRQELYNTYFDSAISQFIGVGLAGSLDLGDFNIVDAPIFIYLFYFGWIGIIPYVVGLLALVLKLCRSSPKDYLSLFSQAFVIGTMSIIAFNNVLMATLGFYFWSFLTLGLASQKYFQMAETATSPHRRLEAM</sequence>
<dbReference type="eggNOG" id="ENOG502Z8P8">
    <property type="taxonomic scope" value="Bacteria"/>
</dbReference>
<dbReference type="AlphaFoldDB" id="B0CEF6"/>
<gene>
    <name evidence="7" type="ordered locus">AM1_1904</name>
</gene>
<keyword evidence="4 5" id="KW-0472">Membrane</keyword>
<feature type="transmembrane region" description="Helical" evidence="5">
    <location>
        <begin position="47"/>
        <end position="66"/>
    </location>
</feature>
<evidence type="ECO:0000256" key="2">
    <source>
        <dbReference type="ARBA" id="ARBA00022692"/>
    </source>
</evidence>
<accession>B0CEF6</accession>
<feature type="transmembrane region" description="Helical" evidence="5">
    <location>
        <begin position="101"/>
        <end position="122"/>
    </location>
</feature>
<feature type="transmembrane region" description="Helical" evidence="5">
    <location>
        <begin position="368"/>
        <end position="390"/>
    </location>
</feature>
<feature type="transmembrane region" description="Helical" evidence="5">
    <location>
        <begin position="219"/>
        <end position="242"/>
    </location>
</feature>
<keyword evidence="8" id="KW-1185">Reference proteome</keyword>
<feature type="transmembrane region" description="Helical" evidence="5">
    <location>
        <begin position="78"/>
        <end position="94"/>
    </location>
</feature>
<evidence type="ECO:0000256" key="4">
    <source>
        <dbReference type="ARBA" id="ARBA00023136"/>
    </source>
</evidence>